<evidence type="ECO:0000313" key="2">
    <source>
        <dbReference type="Proteomes" id="UP000325641"/>
    </source>
</evidence>
<dbReference type="AlphaFoldDB" id="A0A5P6P921"/>
<reference evidence="2" key="1">
    <citation type="submission" date="2019-10" db="EMBL/GenBank/DDBJ databases">
        <title>Complete Genome Sequence of Bradyrhizobium betae type strain PL7HG1T.</title>
        <authorList>
            <person name="Bromfield E.S.P."/>
            <person name="Cloutier S."/>
        </authorList>
    </citation>
    <scope>NUCLEOTIDE SEQUENCE [LARGE SCALE GENOMIC DNA]</scope>
    <source>
        <strain evidence="2">PL7HG1</strain>
    </source>
</reference>
<protein>
    <submittedName>
        <fullName evidence="1">Class III cytochrome C family protein</fullName>
    </submittedName>
</protein>
<name>A0A5P6P921_9BRAD</name>
<evidence type="ECO:0000313" key="1">
    <source>
        <dbReference type="EMBL" id="QFI74830.1"/>
    </source>
</evidence>
<gene>
    <name evidence="1" type="ORF">F8237_21925</name>
</gene>
<dbReference type="OrthoDB" id="7387371at2"/>
<dbReference type="SUPFAM" id="SSF48695">
    <property type="entry name" value="Multiheme cytochromes"/>
    <property type="match status" value="1"/>
</dbReference>
<dbReference type="Proteomes" id="UP000325641">
    <property type="component" value="Chromosome"/>
</dbReference>
<proteinExistence type="predicted"/>
<organism evidence="1 2">
    <name type="scientific">Bradyrhizobium betae</name>
    <dbReference type="NCBI Taxonomy" id="244734"/>
    <lineage>
        <taxon>Bacteria</taxon>
        <taxon>Pseudomonadati</taxon>
        <taxon>Pseudomonadota</taxon>
        <taxon>Alphaproteobacteria</taxon>
        <taxon>Hyphomicrobiales</taxon>
        <taxon>Nitrobacteraceae</taxon>
        <taxon>Bradyrhizobium</taxon>
    </lineage>
</organism>
<dbReference type="InterPro" id="IPR036280">
    <property type="entry name" value="Multihaem_cyt_sf"/>
</dbReference>
<dbReference type="KEGG" id="bbet:F8237_21925"/>
<dbReference type="Gene3D" id="3.90.10.10">
    <property type="entry name" value="Cytochrome C3"/>
    <property type="match status" value="2"/>
</dbReference>
<sequence>MSFRAIVYSVCITLAVAGVAAVSAALYKGGSSSVVGWRDAVVPGPLSEKHAFLADKCESCHTPVRGVETSTCIACHTTAAADLGKQATAFHATSKECRGCHLEHAGGARPTKMDHAMLLRIGGFSRERDVSANAITGQMISDLKDFLKVPKSDEAEKTDLECASCHSNRDPHRGLLGPECGGCHALASWSIPQFLHPSPTSKECAQCHQAPPSHYMHHFVMMDRSITGQEHASVEQCFLCHRTDSFNDIKGVGWFKHH</sequence>
<accession>A0A5P6P921</accession>
<dbReference type="EMBL" id="CP044543">
    <property type="protein sequence ID" value="QFI74830.1"/>
    <property type="molecule type" value="Genomic_DNA"/>
</dbReference>
<dbReference type="CDD" id="cd08168">
    <property type="entry name" value="Cytochrom_C3"/>
    <property type="match status" value="1"/>
</dbReference>
<dbReference type="RefSeq" id="WP_151647815.1">
    <property type="nucleotide sequence ID" value="NZ_CP044543.1"/>
</dbReference>